<proteinExistence type="predicted"/>
<evidence type="ECO:0000313" key="2">
    <source>
        <dbReference type="EMBL" id="CAK9027972.1"/>
    </source>
</evidence>
<feature type="transmembrane region" description="Helical" evidence="1">
    <location>
        <begin position="163"/>
        <end position="188"/>
    </location>
</feature>
<feature type="transmembrane region" description="Helical" evidence="1">
    <location>
        <begin position="81"/>
        <end position="101"/>
    </location>
</feature>
<comment type="caution">
    <text evidence="2">The sequence shown here is derived from an EMBL/GenBank/DDBJ whole genome shotgun (WGS) entry which is preliminary data.</text>
</comment>
<accession>A0ABP0KMA1</accession>
<keyword evidence="1" id="KW-0812">Transmembrane</keyword>
<protein>
    <recommendedName>
        <fullName evidence="4">Major facilitator superfamily (MFS) profile domain-containing protein</fullName>
    </recommendedName>
</protein>
<feature type="transmembrane region" description="Helical" evidence="1">
    <location>
        <begin position="253"/>
        <end position="278"/>
    </location>
</feature>
<name>A0ABP0KMA1_9DINO</name>
<feature type="transmembrane region" description="Helical" evidence="1">
    <location>
        <begin position="52"/>
        <end position="75"/>
    </location>
</feature>
<reference evidence="2 3" key="1">
    <citation type="submission" date="2024-02" db="EMBL/GenBank/DDBJ databases">
        <authorList>
            <person name="Chen Y."/>
            <person name="Shah S."/>
            <person name="Dougan E. K."/>
            <person name="Thang M."/>
            <person name="Chan C."/>
        </authorList>
    </citation>
    <scope>NUCLEOTIDE SEQUENCE [LARGE SCALE GENOMIC DNA]</scope>
</reference>
<dbReference type="Gene3D" id="1.20.1250.20">
    <property type="entry name" value="MFS general substrate transporter like domains"/>
    <property type="match status" value="2"/>
</dbReference>
<sequence length="365" mass="38485">MLGGWLCDVCPIKVAMSCCIGSTLVMEGSALSVLSVPFAAATGNAWILSANFFLLGCVGSALVSFTVSAACWSFPGKEVGPVLATCNGAFGMTSAALPLIFKLLHWQGKAVVEYSFVAACSLPPLAFLLASQAPTRPVEKSLEEIESEGDQDAALHRVRIQQWVAVIAAAVAQFLFSGANSALLSWIVLYSADELEDRSVAPFLVSLLQGSLMLGSFGASRYQRYFALWNLARFQVFAVLSGLLLWLPFTKSIFATVCALAWYGLAGGPLVTYCSTLLNQHCSPSGLQLAVINVGGNFGASAGPFIVGILMIKSGPSALPLTVSYAFLAALLGFGVASIERRWAESGELMGPAVGWVDGRCGTWQ</sequence>
<keyword evidence="1" id="KW-0472">Membrane</keyword>
<keyword evidence="3" id="KW-1185">Reference proteome</keyword>
<feature type="transmembrane region" description="Helical" evidence="1">
    <location>
        <begin position="318"/>
        <end position="339"/>
    </location>
</feature>
<keyword evidence="1" id="KW-1133">Transmembrane helix</keyword>
<dbReference type="Proteomes" id="UP001642464">
    <property type="component" value="Unassembled WGS sequence"/>
</dbReference>
<feature type="transmembrane region" description="Helical" evidence="1">
    <location>
        <begin position="12"/>
        <end position="40"/>
    </location>
</feature>
<organism evidence="2 3">
    <name type="scientific">Durusdinium trenchii</name>
    <dbReference type="NCBI Taxonomy" id="1381693"/>
    <lineage>
        <taxon>Eukaryota</taxon>
        <taxon>Sar</taxon>
        <taxon>Alveolata</taxon>
        <taxon>Dinophyceae</taxon>
        <taxon>Suessiales</taxon>
        <taxon>Symbiodiniaceae</taxon>
        <taxon>Durusdinium</taxon>
    </lineage>
</organism>
<dbReference type="SUPFAM" id="SSF103473">
    <property type="entry name" value="MFS general substrate transporter"/>
    <property type="match status" value="1"/>
</dbReference>
<feature type="transmembrane region" description="Helical" evidence="1">
    <location>
        <begin position="290"/>
        <end position="312"/>
    </location>
</feature>
<feature type="transmembrane region" description="Helical" evidence="1">
    <location>
        <begin position="200"/>
        <end position="219"/>
    </location>
</feature>
<gene>
    <name evidence="2" type="ORF">SCF082_LOCUS18159</name>
</gene>
<evidence type="ECO:0000313" key="3">
    <source>
        <dbReference type="Proteomes" id="UP001642464"/>
    </source>
</evidence>
<dbReference type="EMBL" id="CAXAMM010012113">
    <property type="protein sequence ID" value="CAK9027972.1"/>
    <property type="molecule type" value="Genomic_DNA"/>
</dbReference>
<dbReference type="InterPro" id="IPR011701">
    <property type="entry name" value="MFS"/>
</dbReference>
<dbReference type="Pfam" id="PF07690">
    <property type="entry name" value="MFS_1"/>
    <property type="match status" value="1"/>
</dbReference>
<evidence type="ECO:0008006" key="4">
    <source>
        <dbReference type="Google" id="ProtNLM"/>
    </source>
</evidence>
<dbReference type="InterPro" id="IPR036259">
    <property type="entry name" value="MFS_trans_sf"/>
</dbReference>
<feature type="transmembrane region" description="Helical" evidence="1">
    <location>
        <begin position="226"/>
        <end position="247"/>
    </location>
</feature>
<evidence type="ECO:0000256" key="1">
    <source>
        <dbReference type="SAM" id="Phobius"/>
    </source>
</evidence>